<dbReference type="GeneID" id="17321883"/>
<keyword evidence="13" id="KW-1185">Reference proteome</keyword>
<sequence length="145" mass="16078">MQSLLEASRKRFDAKFDRAFELGAKNVSVDEQAFAKAALSNMLGIIGFCYGSSVPQKQRKNSTGQEDLQFLDAVGPLATHLARCFQEVSYGMREKVCHERYETILPLAGLLKPTDLRIGAILDALEDPGLFRARAGVRSLSRKDE</sequence>
<dbReference type="GO" id="GO:0006487">
    <property type="term" value="P:protein N-linked glycosylation"/>
    <property type="evidence" value="ECO:0007669"/>
    <property type="project" value="TreeGrafter"/>
</dbReference>
<dbReference type="AlphaFoldDB" id="R7Q740"/>
<keyword evidence="8" id="KW-0325">Glycoprotein</keyword>
<dbReference type="OrthoDB" id="410058at2759"/>
<evidence type="ECO:0000256" key="2">
    <source>
        <dbReference type="ARBA" id="ARBA00022692"/>
    </source>
</evidence>
<dbReference type="Pfam" id="PF03200">
    <property type="entry name" value="Glyco_hydro_63"/>
    <property type="match status" value="1"/>
</dbReference>
<gene>
    <name evidence="12" type="ORF">CHC_T00003083001</name>
</gene>
<keyword evidence="6" id="KW-1133">Transmembrane helix</keyword>
<evidence type="ECO:0000256" key="1">
    <source>
        <dbReference type="ARBA" id="ARBA00004648"/>
    </source>
</evidence>
<evidence type="ECO:0000256" key="9">
    <source>
        <dbReference type="ARBA" id="ARBA00023295"/>
    </source>
</evidence>
<dbReference type="InterPro" id="IPR031335">
    <property type="entry name" value="Glyco_hydro_63_C"/>
</dbReference>
<keyword evidence="3" id="KW-0378">Hydrolase</keyword>
<evidence type="ECO:0000256" key="5">
    <source>
        <dbReference type="ARBA" id="ARBA00022968"/>
    </source>
</evidence>
<dbReference type="KEGG" id="ccp:CHC_T00003083001"/>
<evidence type="ECO:0000313" key="12">
    <source>
        <dbReference type="EMBL" id="CDF34347.1"/>
    </source>
</evidence>
<evidence type="ECO:0000256" key="4">
    <source>
        <dbReference type="ARBA" id="ARBA00022824"/>
    </source>
</evidence>
<dbReference type="RefSeq" id="XP_005714166.1">
    <property type="nucleotide sequence ID" value="XM_005714109.1"/>
</dbReference>
<dbReference type="EMBL" id="HG001686">
    <property type="protein sequence ID" value="CDF34347.1"/>
    <property type="molecule type" value="Genomic_DNA"/>
</dbReference>
<keyword evidence="5" id="KW-0735">Signal-anchor</keyword>
<accession>R7Q740</accession>
<evidence type="ECO:0000256" key="6">
    <source>
        <dbReference type="ARBA" id="ARBA00022989"/>
    </source>
</evidence>
<feature type="domain" description="Glycosyl hydrolase family 63 C-terminal" evidence="11">
    <location>
        <begin position="2"/>
        <end position="61"/>
    </location>
</feature>
<dbReference type="GO" id="GO:0009311">
    <property type="term" value="P:oligosaccharide metabolic process"/>
    <property type="evidence" value="ECO:0007669"/>
    <property type="project" value="InterPro"/>
</dbReference>
<protein>
    <recommendedName>
        <fullName evidence="10">mannosyl-oligosaccharide glucosidase</fullName>
        <ecNumber evidence="10">3.2.1.106</ecNumber>
    </recommendedName>
</protein>
<name>R7Q740_CHOCR</name>
<dbReference type="GO" id="GO:0005789">
    <property type="term" value="C:endoplasmic reticulum membrane"/>
    <property type="evidence" value="ECO:0007669"/>
    <property type="project" value="UniProtKB-SubCell"/>
</dbReference>
<evidence type="ECO:0000256" key="8">
    <source>
        <dbReference type="ARBA" id="ARBA00023180"/>
    </source>
</evidence>
<dbReference type="Proteomes" id="UP000012073">
    <property type="component" value="Unassembled WGS sequence"/>
</dbReference>
<dbReference type="Gramene" id="CDF34347">
    <property type="protein sequence ID" value="CDF34347"/>
    <property type="gene ID" value="CHC_T00003083001"/>
</dbReference>
<dbReference type="PANTHER" id="PTHR10412:SF11">
    <property type="entry name" value="MANNOSYL-OLIGOSACCHARIDE GLUCOSIDASE"/>
    <property type="match status" value="1"/>
</dbReference>
<keyword evidence="4" id="KW-0256">Endoplasmic reticulum</keyword>
<proteinExistence type="predicted"/>
<dbReference type="GO" id="GO:0004573">
    <property type="term" value="F:Glc3Man9GlcNAc2 oligosaccharide glucosidase activity"/>
    <property type="evidence" value="ECO:0007669"/>
    <property type="project" value="UniProtKB-EC"/>
</dbReference>
<dbReference type="PANTHER" id="PTHR10412">
    <property type="entry name" value="MANNOSYL-OLIGOSACCHARIDE GLUCOSIDASE"/>
    <property type="match status" value="1"/>
</dbReference>
<evidence type="ECO:0000259" key="11">
    <source>
        <dbReference type="Pfam" id="PF03200"/>
    </source>
</evidence>
<evidence type="ECO:0000313" key="13">
    <source>
        <dbReference type="Proteomes" id="UP000012073"/>
    </source>
</evidence>
<keyword evidence="7" id="KW-0472">Membrane</keyword>
<evidence type="ECO:0000256" key="10">
    <source>
        <dbReference type="ARBA" id="ARBA00038888"/>
    </source>
</evidence>
<organism evidence="12 13">
    <name type="scientific">Chondrus crispus</name>
    <name type="common">Carrageen Irish moss</name>
    <name type="synonym">Polymorpha crispa</name>
    <dbReference type="NCBI Taxonomy" id="2769"/>
    <lineage>
        <taxon>Eukaryota</taxon>
        <taxon>Rhodophyta</taxon>
        <taxon>Florideophyceae</taxon>
        <taxon>Rhodymeniophycidae</taxon>
        <taxon>Gigartinales</taxon>
        <taxon>Gigartinaceae</taxon>
        <taxon>Chondrus</taxon>
    </lineage>
</organism>
<dbReference type="InterPro" id="IPR004888">
    <property type="entry name" value="Glycoside_hydrolase_63"/>
</dbReference>
<evidence type="ECO:0000256" key="3">
    <source>
        <dbReference type="ARBA" id="ARBA00022801"/>
    </source>
</evidence>
<dbReference type="Gene3D" id="1.50.10.10">
    <property type="match status" value="2"/>
</dbReference>
<dbReference type="EC" id="3.2.1.106" evidence="10"/>
<evidence type="ECO:0000256" key="7">
    <source>
        <dbReference type="ARBA" id="ARBA00023136"/>
    </source>
</evidence>
<keyword evidence="2" id="KW-0812">Transmembrane</keyword>
<reference evidence="13" key="1">
    <citation type="journal article" date="2013" name="Proc. Natl. Acad. Sci. U.S.A.">
        <title>Genome structure and metabolic features in the red seaweed Chondrus crispus shed light on evolution of the Archaeplastida.</title>
        <authorList>
            <person name="Collen J."/>
            <person name="Porcel B."/>
            <person name="Carre W."/>
            <person name="Ball S.G."/>
            <person name="Chaparro C."/>
            <person name="Tonon T."/>
            <person name="Barbeyron T."/>
            <person name="Michel G."/>
            <person name="Noel B."/>
            <person name="Valentin K."/>
            <person name="Elias M."/>
            <person name="Artiguenave F."/>
            <person name="Arun A."/>
            <person name="Aury J.M."/>
            <person name="Barbosa-Neto J.F."/>
            <person name="Bothwell J.H."/>
            <person name="Bouget F.Y."/>
            <person name="Brillet L."/>
            <person name="Cabello-Hurtado F."/>
            <person name="Capella-Gutierrez S."/>
            <person name="Charrier B."/>
            <person name="Cladiere L."/>
            <person name="Cock J.M."/>
            <person name="Coelho S.M."/>
            <person name="Colleoni C."/>
            <person name="Czjzek M."/>
            <person name="Da Silva C."/>
            <person name="Delage L."/>
            <person name="Denoeud F."/>
            <person name="Deschamps P."/>
            <person name="Dittami S.M."/>
            <person name="Gabaldon T."/>
            <person name="Gachon C.M."/>
            <person name="Groisillier A."/>
            <person name="Herve C."/>
            <person name="Jabbari K."/>
            <person name="Katinka M."/>
            <person name="Kloareg B."/>
            <person name="Kowalczyk N."/>
            <person name="Labadie K."/>
            <person name="Leblanc C."/>
            <person name="Lopez P.J."/>
            <person name="McLachlan D.H."/>
            <person name="Meslet-Cladiere L."/>
            <person name="Moustafa A."/>
            <person name="Nehr Z."/>
            <person name="Nyvall Collen P."/>
            <person name="Panaud O."/>
            <person name="Partensky F."/>
            <person name="Poulain J."/>
            <person name="Rensing S.A."/>
            <person name="Rousvoal S."/>
            <person name="Samson G."/>
            <person name="Symeonidi A."/>
            <person name="Weissenbach J."/>
            <person name="Zambounis A."/>
            <person name="Wincker P."/>
            <person name="Boyen C."/>
        </authorList>
    </citation>
    <scope>NUCLEOTIDE SEQUENCE [LARGE SCALE GENOMIC DNA]</scope>
    <source>
        <strain evidence="13">cv. Stackhouse</strain>
    </source>
</reference>
<comment type="subcellular location">
    <subcellularLocation>
        <location evidence="1">Endoplasmic reticulum membrane</location>
        <topology evidence="1">Single-pass type II membrane protein</topology>
    </subcellularLocation>
</comment>
<dbReference type="InterPro" id="IPR012341">
    <property type="entry name" value="6hp_glycosidase-like_sf"/>
</dbReference>
<keyword evidence="9" id="KW-0326">Glycosidase</keyword>